<organism evidence="2 3">
    <name type="scientific">Pseudodesulfovibrio sediminis</name>
    <dbReference type="NCBI Taxonomy" id="2810563"/>
    <lineage>
        <taxon>Bacteria</taxon>
        <taxon>Pseudomonadati</taxon>
        <taxon>Thermodesulfobacteriota</taxon>
        <taxon>Desulfovibrionia</taxon>
        <taxon>Desulfovibrionales</taxon>
        <taxon>Desulfovibrionaceae</taxon>
    </lineage>
</organism>
<feature type="region of interest" description="Disordered" evidence="1">
    <location>
        <begin position="1"/>
        <end position="30"/>
    </location>
</feature>
<accession>A0ABM8I4S6</accession>
<reference evidence="2" key="1">
    <citation type="journal article" date="2022" name="Arch. Microbiol.">
        <title>Pseudodesulfovibrio sediminis sp. nov., a mesophilic and neutrophilic sulfate-reducing bacterium isolated from sediment of a brackish lake.</title>
        <authorList>
            <person name="Takahashi A."/>
            <person name="Kojima H."/>
            <person name="Watanabe M."/>
            <person name="Fukui M."/>
        </authorList>
    </citation>
    <scope>NUCLEOTIDE SEQUENCE</scope>
    <source>
        <strain evidence="2">SF6</strain>
    </source>
</reference>
<evidence type="ECO:0000313" key="3">
    <source>
        <dbReference type="Proteomes" id="UP001053296"/>
    </source>
</evidence>
<gene>
    <name evidence="2" type="ORF">PSDVSF_23550</name>
</gene>
<evidence type="ECO:0000256" key="1">
    <source>
        <dbReference type="SAM" id="MobiDB-lite"/>
    </source>
</evidence>
<sequence>MELGTGFIHPEMRHGIGGEDDNLDRYESGRSPTVVDEGLAHCLGRIVVGGPLFYHMGND</sequence>
<dbReference type="Proteomes" id="UP001053296">
    <property type="component" value="Chromosome"/>
</dbReference>
<keyword evidence="3" id="KW-1185">Reference proteome</keyword>
<feature type="compositionally biased region" description="Basic and acidic residues" evidence="1">
    <location>
        <begin position="10"/>
        <end position="28"/>
    </location>
</feature>
<evidence type="ECO:0000313" key="2">
    <source>
        <dbReference type="EMBL" id="BCS89113.1"/>
    </source>
</evidence>
<proteinExistence type="predicted"/>
<name>A0ABM8I4S6_9BACT</name>
<dbReference type="EMBL" id="AP024485">
    <property type="protein sequence ID" value="BCS89113.1"/>
    <property type="molecule type" value="Genomic_DNA"/>
</dbReference>
<protein>
    <submittedName>
        <fullName evidence="2">Uncharacterized protein</fullName>
    </submittedName>
</protein>